<gene>
    <name evidence="3" type="ORF">HNR73_003636</name>
</gene>
<organism evidence="3 4">
    <name type="scientific">Phytomonospora endophytica</name>
    <dbReference type="NCBI Taxonomy" id="714109"/>
    <lineage>
        <taxon>Bacteria</taxon>
        <taxon>Bacillati</taxon>
        <taxon>Actinomycetota</taxon>
        <taxon>Actinomycetes</taxon>
        <taxon>Micromonosporales</taxon>
        <taxon>Micromonosporaceae</taxon>
        <taxon>Phytomonospora</taxon>
    </lineage>
</organism>
<feature type="domain" description="Flavin reductase like" evidence="2">
    <location>
        <begin position="18"/>
        <end position="161"/>
    </location>
</feature>
<accession>A0A841FQE0</accession>
<dbReference type="PROSITE" id="PS50270">
    <property type="entry name" value="NGF_2"/>
    <property type="match status" value="1"/>
</dbReference>
<dbReference type="InterPro" id="IPR050268">
    <property type="entry name" value="NADH-dep_flavin_reductase"/>
</dbReference>
<dbReference type="GO" id="GO:0042602">
    <property type="term" value="F:riboflavin reductase (NADPH) activity"/>
    <property type="evidence" value="ECO:0007669"/>
    <property type="project" value="TreeGrafter"/>
</dbReference>
<evidence type="ECO:0000259" key="2">
    <source>
        <dbReference type="SMART" id="SM00903"/>
    </source>
</evidence>
<dbReference type="Proteomes" id="UP000548476">
    <property type="component" value="Unassembled WGS sequence"/>
</dbReference>
<keyword evidence="1" id="KW-0560">Oxidoreductase</keyword>
<evidence type="ECO:0000256" key="1">
    <source>
        <dbReference type="ARBA" id="ARBA00023002"/>
    </source>
</evidence>
<keyword evidence="4" id="KW-1185">Reference proteome</keyword>
<dbReference type="GO" id="GO:0010181">
    <property type="term" value="F:FMN binding"/>
    <property type="evidence" value="ECO:0007669"/>
    <property type="project" value="InterPro"/>
</dbReference>
<dbReference type="PANTHER" id="PTHR30466:SF1">
    <property type="entry name" value="FMN REDUCTASE (NADH) RUTF"/>
    <property type="match status" value="1"/>
</dbReference>
<dbReference type="SUPFAM" id="SSF50475">
    <property type="entry name" value="FMN-binding split barrel"/>
    <property type="match status" value="1"/>
</dbReference>
<dbReference type="Pfam" id="PF01613">
    <property type="entry name" value="Flavin_Reduct"/>
    <property type="match status" value="1"/>
</dbReference>
<dbReference type="SMART" id="SM00903">
    <property type="entry name" value="Flavin_Reduct"/>
    <property type="match status" value="1"/>
</dbReference>
<dbReference type="InterPro" id="IPR002563">
    <property type="entry name" value="Flavin_Rdtase-like_dom"/>
</dbReference>
<protein>
    <submittedName>
        <fullName evidence="3">Flavin reductase (DIM6/NTAB) family NADH-FMN oxidoreductase RutF</fullName>
    </submittedName>
</protein>
<name>A0A841FQE0_9ACTN</name>
<proteinExistence type="predicted"/>
<evidence type="ECO:0000313" key="3">
    <source>
        <dbReference type="EMBL" id="MBB6035772.1"/>
    </source>
</evidence>
<dbReference type="Gene3D" id="2.30.110.10">
    <property type="entry name" value="Electron Transport, Fmn-binding Protein, Chain A"/>
    <property type="match status" value="1"/>
</dbReference>
<dbReference type="InterPro" id="IPR012349">
    <property type="entry name" value="Split_barrel_FMN-bd"/>
</dbReference>
<evidence type="ECO:0000313" key="4">
    <source>
        <dbReference type="Proteomes" id="UP000548476"/>
    </source>
</evidence>
<dbReference type="AlphaFoldDB" id="A0A841FQE0"/>
<comment type="caution">
    <text evidence="3">The sequence shown here is derived from an EMBL/GenBank/DDBJ whole genome shotgun (WGS) entry which is preliminary data.</text>
</comment>
<dbReference type="PANTHER" id="PTHR30466">
    <property type="entry name" value="FLAVIN REDUCTASE"/>
    <property type="match status" value="1"/>
</dbReference>
<reference evidence="3 4" key="1">
    <citation type="submission" date="2020-08" db="EMBL/GenBank/DDBJ databases">
        <title>Genomic Encyclopedia of Type Strains, Phase IV (KMG-IV): sequencing the most valuable type-strain genomes for metagenomic binning, comparative biology and taxonomic classification.</title>
        <authorList>
            <person name="Goeker M."/>
        </authorList>
    </citation>
    <scope>NUCLEOTIDE SEQUENCE [LARGE SCALE GENOMIC DNA]</scope>
    <source>
        <strain evidence="3 4">YIM 65646</strain>
    </source>
</reference>
<sequence length="167" mass="17533">MTLVEAAPTAEALLRRTFGHFATGVAVVTTTGPEGPVGLTVNSVASVSLRPPLMLWCLRKESASLDVFASCSHFAVNVLSAGQSEVARTFASRHPDRFGTVGWSPGRGGVPVLDGVSAWLLCRRTGAPQSAGDHVVVLGEVVGHHGEGTEPLIFAQSRFRRLCGEDA</sequence>
<dbReference type="EMBL" id="JACHGT010000007">
    <property type="protein sequence ID" value="MBB6035772.1"/>
    <property type="molecule type" value="Genomic_DNA"/>
</dbReference>
<dbReference type="GO" id="GO:0006208">
    <property type="term" value="P:pyrimidine nucleobase catabolic process"/>
    <property type="evidence" value="ECO:0007669"/>
    <property type="project" value="TreeGrafter"/>
</dbReference>
<dbReference type="RefSeq" id="WP_203686738.1">
    <property type="nucleotide sequence ID" value="NZ_BONT01000075.1"/>
</dbReference>